<feature type="region of interest" description="Disordered" evidence="6">
    <location>
        <begin position="529"/>
        <end position="1381"/>
    </location>
</feature>
<feature type="compositionally biased region" description="Basic and acidic residues" evidence="6">
    <location>
        <begin position="140"/>
        <end position="152"/>
    </location>
</feature>
<feature type="compositionally biased region" description="Low complexity" evidence="6">
    <location>
        <begin position="955"/>
        <end position="974"/>
    </location>
</feature>
<feature type="compositionally biased region" description="Acidic residues" evidence="6">
    <location>
        <begin position="329"/>
        <end position="339"/>
    </location>
</feature>
<protein>
    <recommendedName>
        <fullName evidence="4">PAX-interacting protein 1</fullName>
    </recommendedName>
    <alternativeName>
        <fullName evidence="5">PAX transactivation activation domain-interacting protein</fullName>
    </alternativeName>
</protein>
<dbReference type="InterPro" id="IPR036420">
    <property type="entry name" value="BRCT_dom_sf"/>
</dbReference>
<evidence type="ECO:0000256" key="4">
    <source>
        <dbReference type="ARBA" id="ARBA00023858"/>
    </source>
</evidence>
<feature type="compositionally biased region" description="Basic and acidic residues" evidence="6">
    <location>
        <begin position="1312"/>
        <end position="1324"/>
    </location>
</feature>
<dbReference type="PANTHER" id="PTHR23196:SF1">
    <property type="entry name" value="PAX-INTERACTING PROTEIN 1"/>
    <property type="match status" value="1"/>
</dbReference>
<comment type="subcellular location">
    <subcellularLocation>
        <location evidence="1">Nucleus</location>
    </subcellularLocation>
</comment>
<feature type="compositionally biased region" description="Polar residues" evidence="6">
    <location>
        <begin position="1299"/>
        <end position="1311"/>
    </location>
</feature>
<feature type="compositionally biased region" description="Basic and acidic residues" evidence="6">
    <location>
        <begin position="871"/>
        <end position="893"/>
    </location>
</feature>
<dbReference type="CDD" id="cd17744">
    <property type="entry name" value="BRCT_MDC1_rpt1"/>
    <property type="match status" value="1"/>
</dbReference>
<feature type="compositionally biased region" description="Low complexity" evidence="6">
    <location>
        <begin position="601"/>
        <end position="619"/>
    </location>
</feature>
<evidence type="ECO:0000256" key="3">
    <source>
        <dbReference type="ARBA" id="ARBA00023242"/>
    </source>
</evidence>
<dbReference type="PROSITE" id="PS50172">
    <property type="entry name" value="BRCT"/>
    <property type="match status" value="2"/>
</dbReference>
<feature type="compositionally biased region" description="Basic and acidic residues" evidence="6">
    <location>
        <begin position="729"/>
        <end position="757"/>
    </location>
</feature>
<organism evidence="8 9">
    <name type="scientific">Meganyctiphanes norvegica</name>
    <name type="common">Northern krill</name>
    <name type="synonym">Thysanopoda norvegica</name>
    <dbReference type="NCBI Taxonomy" id="48144"/>
    <lineage>
        <taxon>Eukaryota</taxon>
        <taxon>Metazoa</taxon>
        <taxon>Ecdysozoa</taxon>
        <taxon>Arthropoda</taxon>
        <taxon>Crustacea</taxon>
        <taxon>Multicrustacea</taxon>
        <taxon>Malacostraca</taxon>
        <taxon>Eumalacostraca</taxon>
        <taxon>Eucarida</taxon>
        <taxon>Euphausiacea</taxon>
        <taxon>Euphausiidae</taxon>
        <taxon>Meganyctiphanes</taxon>
    </lineage>
</organism>
<feature type="region of interest" description="Disordered" evidence="6">
    <location>
        <begin position="45"/>
        <end position="73"/>
    </location>
</feature>
<feature type="domain" description="BRCT" evidence="7">
    <location>
        <begin position="1493"/>
        <end position="1583"/>
    </location>
</feature>
<feature type="compositionally biased region" description="Low complexity" evidence="6">
    <location>
        <begin position="1328"/>
        <end position="1347"/>
    </location>
</feature>
<dbReference type="GO" id="GO:0006974">
    <property type="term" value="P:DNA damage response"/>
    <property type="evidence" value="ECO:0007669"/>
    <property type="project" value="UniProtKB-KW"/>
</dbReference>
<dbReference type="GO" id="GO:0005634">
    <property type="term" value="C:nucleus"/>
    <property type="evidence" value="ECO:0007669"/>
    <property type="project" value="UniProtKB-SubCell"/>
</dbReference>
<evidence type="ECO:0000256" key="1">
    <source>
        <dbReference type="ARBA" id="ARBA00004123"/>
    </source>
</evidence>
<feature type="compositionally biased region" description="Basic and acidic residues" evidence="6">
    <location>
        <begin position="341"/>
        <end position="350"/>
    </location>
</feature>
<feature type="compositionally biased region" description="Polar residues" evidence="6">
    <location>
        <begin position="153"/>
        <end position="168"/>
    </location>
</feature>
<evidence type="ECO:0000256" key="5">
    <source>
        <dbReference type="ARBA" id="ARBA00030146"/>
    </source>
</evidence>
<feature type="compositionally biased region" description="Basic and acidic residues" evidence="6">
    <location>
        <begin position="1191"/>
        <end position="1209"/>
    </location>
</feature>
<feature type="compositionally biased region" description="Basic and acidic residues" evidence="6">
    <location>
        <begin position="666"/>
        <end position="678"/>
    </location>
</feature>
<feature type="compositionally biased region" description="Basic and acidic residues" evidence="6">
    <location>
        <begin position="1014"/>
        <end position="1035"/>
    </location>
</feature>
<sequence>MNVEEDDMIPNVEDDMIPTQMFSKSPIRMVEDENDCPIQVFQVSPRSIADQEDMDPTQVFTNSPRRTGNLGEDLIPTQVFSRNLSKEDVDIEDVPTQVFPKSPGKDVIRFDKKNDMPTQSKEIEDIEDEDIPTQVFPKSPSKDFKAHDDKKNATSQSKENEDNPTQPFLKSPWKDMRNPSKESDDIEDIPTQVFPKSPIIDVNDEEEMPTQVFSKSNLDTIAKNNEDIECTQEFDATQDIGIDIPVCVAQPVLLSTKEINNKKITSSQQDMKNINLDNDDDDDKMSDASETLLADQEELVSQTKDDAQETKEIPSKKEREAEHYKSDESTDIEEFEVIPEMESKSNEKNLVDSTQKLKNKTATFSEGNKKGNLNKLSPKQGTTKIDLKVDEKKCDSSPDKANKSNISRLEISNDSDITPSFKGNETTNISRLELSADSDLQDSEDKCTGSNKTLQVADSSADITVSKKTHTPNFLRIIKPIDNIPSTVSSLNDFVQSSESTQGSVACLGDISLSNIVFADSEDVAEDVTTQDMLDSEPVYKDKSFGENHLNTPQKKSLLSSEDTDGDSDNDQLSSSLRLFDIPPEEVVESPRKSPMQAVTQQKSPRKSASQQKSPSKSAIPKKKSKESENSSSEDEESDGKITIASPVRRKSRRERNNARGGKSSKSTDEEVEIEHKVTGKNVTRRVKPSKSEAKPSLEDGDVGHSSKNIDDNFNKDDALQSKKGRSGAKKDVKENFKSKTNQLKDKKNTSKQKTEGESDETDKSILVGKNSKDIALKKEKGKKSLNKSKNDDDDKSSDIKTAGKVSTKADFPSKTSPKKENKSKSPVKKTAAVTAEKHTRGKRKKKIFDSDSDESDLSDYKGSSNKKRRSNLETPKKDVNKGRNKEIEKEKASSGSSKTNKRKSIELELSDDEAPNKNLKTNSNRSDQSQNESCVTLDDINKPPARRGRRRISEVSNTSSISSSNQRVSVCSRKSTGLMQKPPVRGRGRPSAVHDSESSTAEVSNKGQGRKSAVHDSKGGKAEVSKKGQVKQDSESSTSEVSKKGKGRTSAVHDSDDSAVELPKRGHARKSVLHESDSSVSEVSKRGRGRQSYIQDSDSNIAEVPKKGLGRPSAVHESGSITTEAPKKGRGRQSNIHEGGSKRGNNRPLASQEIDSTVSDSDTPSIAEADQPRRGSRAHREPQKYSPSKNDSKVTKKDVRKSGRRSEYVENIPTSPVQKSKDTLEIKELVKSSLESTEPKKSRGKASLGPLEKKSEKSNKRNSLPVSPDSEENSSKSRKKITKSQELETVGSEKKSGKNTQQVKAMSATSVEKKSEKRPKKDMSATSDGSLKCSSSQSSIDSQASQNKRKRGRNTEIFSTPKSRASGSSKGSPYSGDSVLWSPSHRQQLADTRPKVMFTGFSEIKYEKIISELGGSMVENAQECTVLVADGIKRTVKLMAVLGRGRPIVSSEWLNASKLARNFTDPWSYLVVHKEAEKKWNFQLKKTLKSASSNPLFEGYSLYVTKSVKPPPDQMKEIILCSGGEFLESAPKSAHDKVLVVSCEDDKRQWGTFKKKNIPIVSFEFVLTGLLRHKILIEEYKL</sequence>
<feature type="region of interest" description="Disordered" evidence="6">
    <location>
        <begin position="96"/>
        <end position="188"/>
    </location>
</feature>
<feature type="compositionally biased region" description="Polar residues" evidence="6">
    <location>
        <begin position="919"/>
        <end position="935"/>
    </location>
</feature>
<feature type="compositionally biased region" description="Basic and acidic residues" evidence="6">
    <location>
        <begin position="1171"/>
        <end position="1184"/>
    </location>
</feature>
<feature type="compositionally biased region" description="Polar residues" evidence="6">
    <location>
        <begin position="374"/>
        <end position="383"/>
    </location>
</feature>
<feature type="compositionally biased region" description="Basic and acidic residues" evidence="6">
    <location>
        <begin position="690"/>
        <end position="721"/>
    </location>
</feature>
<feature type="compositionally biased region" description="Basic and acidic residues" evidence="6">
    <location>
        <begin position="1284"/>
        <end position="1297"/>
    </location>
</feature>
<dbReference type="InterPro" id="IPR001357">
    <property type="entry name" value="BRCT_dom"/>
</dbReference>
<feature type="compositionally biased region" description="Polar residues" evidence="6">
    <location>
        <begin position="1357"/>
        <end position="1373"/>
    </location>
</feature>
<accession>A0AAV2RBY5</accession>
<feature type="compositionally biased region" description="Basic and acidic residues" evidence="6">
    <location>
        <begin position="303"/>
        <end position="328"/>
    </location>
</feature>
<feature type="domain" description="BRCT" evidence="7">
    <location>
        <begin position="1394"/>
        <end position="1472"/>
    </location>
</feature>
<feature type="compositionally biased region" description="Polar residues" evidence="6">
    <location>
        <begin position="549"/>
        <end position="561"/>
    </location>
</feature>
<feature type="compositionally biased region" description="Basic and acidic residues" evidence="6">
    <location>
        <begin position="172"/>
        <end position="183"/>
    </location>
</feature>
<dbReference type="InterPro" id="IPR051579">
    <property type="entry name" value="DDR_Transcriptional_Reg"/>
</dbReference>
<evidence type="ECO:0000313" key="9">
    <source>
        <dbReference type="Proteomes" id="UP001497623"/>
    </source>
</evidence>
<evidence type="ECO:0000313" key="8">
    <source>
        <dbReference type="EMBL" id="CAL4121208.1"/>
    </source>
</evidence>
<feature type="compositionally biased region" description="Polar residues" evidence="6">
    <location>
        <begin position="1154"/>
        <end position="1165"/>
    </location>
</feature>
<reference evidence="8 9" key="1">
    <citation type="submission" date="2024-05" db="EMBL/GenBank/DDBJ databases">
        <authorList>
            <person name="Wallberg A."/>
        </authorList>
    </citation>
    <scope>NUCLEOTIDE SEQUENCE [LARGE SCALE GENOMIC DNA]</scope>
</reference>
<dbReference type="SUPFAM" id="SSF52113">
    <property type="entry name" value="BRCT domain"/>
    <property type="match status" value="2"/>
</dbReference>
<keyword evidence="3" id="KW-0539">Nucleus</keyword>
<dbReference type="Proteomes" id="UP001497623">
    <property type="component" value="Unassembled WGS sequence"/>
</dbReference>
<comment type="caution">
    <text evidence="8">The sequence shown here is derived from an EMBL/GenBank/DDBJ whole genome shotgun (WGS) entry which is preliminary data.</text>
</comment>
<feature type="compositionally biased region" description="Polar residues" evidence="6">
    <location>
        <begin position="999"/>
        <end position="1008"/>
    </location>
</feature>
<feature type="compositionally biased region" description="Polar residues" evidence="6">
    <location>
        <begin position="351"/>
        <end position="366"/>
    </location>
</feature>
<gene>
    <name evidence="8" type="ORF">MNOR_LOCUS22379</name>
</gene>
<feature type="non-terminal residue" evidence="8">
    <location>
        <position position="1583"/>
    </location>
</feature>
<keyword evidence="2" id="KW-0227">DNA damage</keyword>
<evidence type="ECO:0000256" key="2">
    <source>
        <dbReference type="ARBA" id="ARBA00022763"/>
    </source>
</evidence>
<feature type="compositionally biased region" description="Basic and acidic residues" evidence="6">
    <location>
        <begin position="103"/>
        <end position="115"/>
    </location>
</feature>
<feature type="compositionally biased region" description="Basic and acidic residues" evidence="6">
    <location>
        <begin position="789"/>
        <end position="799"/>
    </location>
</feature>
<dbReference type="Pfam" id="PF16589">
    <property type="entry name" value="BRCT_2"/>
    <property type="match status" value="1"/>
</dbReference>
<feature type="compositionally biased region" description="Polar residues" evidence="6">
    <location>
        <begin position="403"/>
        <end position="424"/>
    </location>
</feature>
<name>A0AAV2RBY5_MEGNR</name>
<dbReference type="Pfam" id="PF16770">
    <property type="entry name" value="RTT107_BRCT_5"/>
    <property type="match status" value="1"/>
</dbReference>
<proteinExistence type="predicted"/>
<dbReference type="Gene3D" id="3.40.50.10190">
    <property type="entry name" value="BRCT domain"/>
    <property type="match status" value="2"/>
</dbReference>
<evidence type="ECO:0000259" key="7">
    <source>
        <dbReference type="PROSITE" id="PS50172"/>
    </source>
</evidence>
<dbReference type="PANTHER" id="PTHR23196">
    <property type="entry name" value="PAX TRANSCRIPTION ACTIVATION DOMAIN INTERACTING PROTEIN"/>
    <property type="match status" value="1"/>
</dbReference>
<feature type="compositionally biased region" description="Basic and acidic residues" evidence="6">
    <location>
        <begin position="1220"/>
        <end position="1231"/>
    </location>
</feature>
<feature type="region of interest" description="Disordered" evidence="6">
    <location>
        <begin position="297"/>
        <end position="424"/>
    </location>
</feature>
<feature type="compositionally biased region" description="Basic and acidic residues" evidence="6">
    <location>
        <begin position="385"/>
        <end position="402"/>
    </location>
</feature>
<keyword evidence="9" id="KW-1185">Reference proteome</keyword>
<evidence type="ECO:0000256" key="6">
    <source>
        <dbReference type="SAM" id="MobiDB-lite"/>
    </source>
</evidence>
<dbReference type="EMBL" id="CAXKWB010018778">
    <property type="protein sequence ID" value="CAL4121208.1"/>
    <property type="molecule type" value="Genomic_DNA"/>
</dbReference>